<comment type="caution">
    <text evidence="2">The sequence shown here is derived from an EMBL/GenBank/DDBJ whole genome shotgun (WGS) entry which is preliminary data.</text>
</comment>
<keyword evidence="3" id="KW-1185">Reference proteome</keyword>
<dbReference type="AlphaFoldDB" id="A0A4R5CTC1"/>
<dbReference type="Proteomes" id="UP000294644">
    <property type="component" value="Unassembled WGS sequence"/>
</dbReference>
<reference evidence="2 3" key="1">
    <citation type="submission" date="2019-03" db="EMBL/GenBank/DDBJ databases">
        <title>Flavobacterium LB-D12 sp. nov., isolated from arctic soil.</title>
        <authorList>
            <person name="Chaudhary D.K."/>
        </authorList>
    </citation>
    <scope>NUCLEOTIDE SEQUENCE [LARGE SCALE GENOMIC DNA]</scope>
    <source>
        <strain evidence="2 3">LB-D12</strain>
    </source>
</reference>
<dbReference type="OrthoDB" id="1374697at2"/>
<keyword evidence="1" id="KW-0732">Signal</keyword>
<dbReference type="EMBL" id="SMFN01000019">
    <property type="protein sequence ID" value="TDE01684.1"/>
    <property type="molecule type" value="Genomic_DNA"/>
</dbReference>
<name>A0A4R5CTC1_9FLAO</name>
<evidence type="ECO:0000256" key="1">
    <source>
        <dbReference type="SAM" id="SignalP"/>
    </source>
</evidence>
<feature type="chain" id="PRO_5020978719" description="Curlin" evidence="1">
    <location>
        <begin position="23"/>
        <end position="173"/>
    </location>
</feature>
<organism evidence="2 3">
    <name type="scientific">Flavobacterium sandaracinum</name>
    <dbReference type="NCBI Taxonomy" id="2541733"/>
    <lineage>
        <taxon>Bacteria</taxon>
        <taxon>Pseudomonadati</taxon>
        <taxon>Bacteroidota</taxon>
        <taxon>Flavobacteriia</taxon>
        <taxon>Flavobacteriales</taxon>
        <taxon>Flavobacteriaceae</taxon>
        <taxon>Flavobacterium</taxon>
    </lineage>
</organism>
<proteinExistence type="predicted"/>
<sequence>MKSKIYTTLFIIAFLNVSYVKAQVLQTNTSSGIYELIDKTTLSKFNDGAIGQTQLLDNYLQNNNLIQVQQVGFNNYATVTIKSENYEIAVNQNGFNNYLDMYKNTGDLNQFVSQSGSNNFISDFSLYSGSAIDMSINQEGNNLTLFNNGTNSISKDLKITQTGNSGTIYIFNH</sequence>
<dbReference type="RefSeq" id="WP_132067089.1">
    <property type="nucleotide sequence ID" value="NZ_SMFN01000019.1"/>
</dbReference>
<feature type="signal peptide" evidence="1">
    <location>
        <begin position="1"/>
        <end position="22"/>
    </location>
</feature>
<evidence type="ECO:0008006" key="4">
    <source>
        <dbReference type="Google" id="ProtNLM"/>
    </source>
</evidence>
<evidence type="ECO:0000313" key="3">
    <source>
        <dbReference type="Proteomes" id="UP000294644"/>
    </source>
</evidence>
<accession>A0A4R5CTC1</accession>
<evidence type="ECO:0000313" key="2">
    <source>
        <dbReference type="EMBL" id="TDE01684.1"/>
    </source>
</evidence>
<protein>
    <recommendedName>
        <fullName evidence="4">Curlin</fullName>
    </recommendedName>
</protein>
<gene>
    <name evidence="2" type="ORF">E0F91_14075</name>
</gene>